<gene>
    <name evidence="3" type="ORF">ColSpa_02595</name>
</gene>
<dbReference type="EMBL" id="BQXU01000005">
    <property type="protein sequence ID" value="GKT42414.1"/>
    <property type="molecule type" value="Genomic_DNA"/>
</dbReference>
<dbReference type="InterPro" id="IPR052061">
    <property type="entry name" value="PTE-AB_protein"/>
</dbReference>
<feature type="compositionally biased region" description="Pro residues" evidence="1">
    <location>
        <begin position="48"/>
        <end position="58"/>
    </location>
</feature>
<evidence type="ECO:0000256" key="1">
    <source>
        <dbReference type="SAM" id="MobiDB-lite"/>
    </source>
</evidence>
<dbReference type="CDD" id="cd03443">
    <property type="entry name" value="PaaI_thioesterase"/>
    <property type="match status" value="1"/>
</dbReference>
<feature type="domain" description="Thioesterase" evidence="2">
    <location>
        <begin position="243"/>
        <end position="290"/>
    </location>
</feature>
<evidence type="ECO:0000259" key="2">
    <source>
        <dbReference type="Pfam" id="PF03061"/>
    </source>
</evidence>
<dbReference type="GeneID" id="73323397"/>
<evidence type="ECO:0000313" key="4">
    <source>
        <dbReference type="Proteomes" id="UP001055115"/>
    </source>
</evidence>
<accession>A0AA37L852</accession>
<dbReference type="SUPFAM" id="SSF54637">
    <property type="entry name" value="Thioesterase/thiol ester dehydrase-isomerase"/>
    <property type="match status" value="1"/>
</dbReference>
<organism evidence="3 4">
    <name type="scientific">Colletotrichum spaethianum</name>
    <dbReference type="NCBI Taxonomy" id="700344"/>
    <lineage>
        <taxon>Eukaryota</taxon>
        <taxon>Fungi</taxon>
        <taxon>Dikarya</taxon>
        <taxon>Ascomycota</taxon>
        <taxon>Pezizomycotina</taxon>
        <taxon>Sordariomycetes</taxon>
        <taxon>Hypocreomycetidae</taxon>
        <taxon>Glomerellales</taxon>
        <taxon>Glomerellaceae</taxon>
        <taxon>Colletotrichum</taxon>
        <taxon>Colletotrichum spaethianum species complex</taxon>
    </lineage>
</organism>
<dbReference type="AlphaFoldDB" id="A0AA37L852"/>
<proteinExistence type="predicted"/>
<reference evidence="3 4" key="1">
    <citation type="submission" date="2022-03" db="EMBL/GenBank/DDBJ databases">
        <title>Genome data of Colletotrichum spp.</title>
        <authorList>
            <person name="Utami Y.D."/>
            <person name="Hiruma K."/>
        </authorList>
    </citation>
    <scope>NUCLEOTIDE SEQUENCE [LARGE SCALE GENOMIC DNA]</scope>
    <source>
        <strain evidence="3 4">MAFF 239500</strain>
    </source>
</reference>
<name>A0AA37L852_9PEZI</name>
<dbReference type="Proteomes" id="UP001055115">
    <property type="component" value="Unassembled WGS sequence"/>
</dbReference>
<dbReference type="PANTHER" id="PTHR47260">
    <property type="entry name" value="UPF0644 PROTEIN PB2B4.06"/>
    <property type="match status" value="1"/>
</dbReference>
<dbReference type="Pfam" id="PF03061">
    <property type="entry name" value="4HBT"/>
    <property type="match status" value="1"/>
</dbReference>
<keyword evidence="4" id="KW-1185">Reference proteome</keyword>
<dbReference type="InterPro" id="IPR029069">
    <property type="entry name" value="HotDog_dom_sf"/>
</dbReference>
<comment type="caution">
    <text evidence="3">The sequence shown here is derived from an EMBL/GenBank/DDBJ whole genome shotgun (WGS) entry which is preliminary data.</text>
</comment>
<dbReference type="PANTHER" id="PTHR47260:SF1">
    <property type="entry name" value="UPF0644 PROTEIN PB2B4.06"/>
    <property type="match status" value="1"/>
</dbReference>
<dbReference type="InterPro" id="IPR006683">
    <property type="entry name" value="Thioestr_dom"/>
</dbReference>
<dbReference type="Gene3D" id="3.10.129.10">
    <property type="entry name" value="Hotdog Thioesterase"/>
    <property type="match status" value="1"/>
</dbReference>
<sequence>MIPRTTARRVLRDLASHRASRPLASFYPATLRPFTSTPLSRLKAGRPPMVPASPPPPSSAQQAAAANAALSNLSHLTPAQITALLSTSPPSGGPTPSRRSTLVRRALWALFFFALGYKLTADQISELRLATPFIHPPVEIKDPEEIPLYRVQATFAAIEQYPILQSMFPTVNEAGTSSLPSDWENWEPYRDFPPETLSKHLCGGTLNNPNALGLVHMVFRHQYTGELILAIMFGQGTSGWPSVVHGGMLSTIMDEAMGRLAALNFPANTAVTAKLSVDFKVPVTPGLLYIVRVGKALPEFQKEHPDEEDKSDRKMWVVGRMEGPEGETVCEAKGLFVVPKGDQVKPLGKMF</sequence>
<dbReference type="RefSeq" id="XP_049124764.1">
    <property type="nucleotide sequence ID" value="XM_049268807.1"/>
</dbReference>
<feature type="region of interest" description="Disordered" evidence="1">
    <location>
        <begin position="37"/>
        <end position="60"/>
    </location>
</feature>
<evidence type="ECO:0000313" key="3">
    <source>
        <dbReference type="EMBL" id="GKT42414.1"/>
    </source>
</evidence>
<protein>
    <recommendedName>
        <fullName evidence="2">Thioesterase domain-containing protein</fullName>
    </recommendedName>
</protein>